<dbReference type="InterPro" id="IPR010652">
    <property type="entry name" value="DUF1232"/>
</dbReference>
<accession>A0AAW3ZPA4</accession>
<evidence type="ECO:0000313" key="6">
    <source>
        <dbReference type="EMBL" id="MBD8526750.1"/>
    </source>
</evidence>
<keyword evidence="3" id="KW-1133">Transmembrane helix</keyword>
<protein>
    <submittedName>
        <fullName evidence="6">DUF1232 domain-containing protein</fullName>
    </submittedName>
</protein>
<sequence>MSFSINIELSERDLEHFHKAQERAAESSAKCSDEDVIEAASKLLAEATQVSVPDFISERLAKLDDMIAMLRDDGWAMPEEDRKRVLAALVYFADPKDLIPDTVPVLGFLDDAIMIELCTRALKHEIEAYDDFCDFRQREADSRGLDPASIGRAEFLEGRRGELLERMHSRRNRETGFGKGYGDSSGWASGKTYHTGSSWRPGLFRTR</sequence>
<evidence type="ECO:0000256" key="3">
    <source>
        <dbReference type="ARBA" id="ARBA00022989"/>
    </source>
</evidence>
<dbReference type="EMBL" id="JACYTR010000030">
    <property type="protein sequence ID" value="MBD8526750.1"/>
    <property type="molecule type" value="Genomic_DNA"/>
</dbReference>
<dbReference type="RefSeq" id="WP_192030172.1">
    <property type="nucleotide sequence ID" value="NZ_JACYTR010000030.1"/>
</dbReference>
<evidence type="ECO:0000256" key="1">
    <source>
        <dbReference type="ARBA" id="ARBA00004127"/>
    </source>
</evidence>
<evidence type="ECO:0000256" key="2">
    <source>
        <dbReference type="ARBA" id="ARBA00022692"/>
    </source>
</evidence>
<evidence type="ECO:0000259" key="5">
    <source>
        <dbReference type="Pfam" id="PF06803"/>
    </source>
</evidence>
<dbReference type="GO" id="GO:0012505">
    <property type="term" value="C:endomembrane system"/>
    <property type="evidence" value="ECO:0007669"/>
    <property type="project" value="UniProtKB-SubCell"/>
</dbReference>
<reference evidence="6 7" key="1">
    <citation type="submission" date="2020-09" db="EMBL/GenBank/DDBJ databases">
        <title>Pseudoxanthomonas sp. CAU 1598 isolated from sand of Yaerae Beach.</title>
        <authorList>
            <person name="Kim W."/>
        </authorList>
    </citation>
    <scope>NUCLEOTIDE SEQUENCE [LARGE SCALE GENOMIC DNA]</scope>
    <source>
        <strain evidence="6 7">CAU 1598</strain>
    </source>
</reference>
<dbReference type="Proteomes" id="UP000613768">
    <property type="component" value="Unassembled WGS sequence"/>
</dbReference>
<dbReference type="AlphaFoldDB" id="A0AAW3ZPA4"/>
<feature type="domain" description="DUF1232" evidence="5">
    <location>
        <begin position="85"/>
        <end position="115"/>
    </location>
</feature>
<comment type="caution">
    <text evidence="6">The sequence shown here is derived from an EMBL/GenBank/DDBJ whole genome shotgun (WGS) entry which is preliminary data.</text>
</comment>
<proteinExistence type="predicted"/>
<keyword evidence="7" id="KW-1185">Reference proteome</keyword>
<keyword evidence="2" id="KW-0812">Transmembrane</keyword>
<evidence type="ECO:0000256" key="4">
    <source>
        <dbReference type="ARBA" id="ARBA00023136"/>
    </source>
</evidence>
<gene>
    <name evidence="6" type="ORF">IFO71_13490</name>
</gene>
<organism evidence="6 7">
    <name type="scientific">Pseudomarimonas arenosa</name>
    <dbReference type="NCBI Taxonomy" id="2774145"/>
    <lineage>
        <taxon>Bacteria</taxon>
        <taxon>Pseudomonadati</taxon>
        <taxon>Pseudomonadota</taxon>
        <taxon>Gammaproteobacteria</taxon>
        <taxon>Lysobacterales</taxon>
        <taxon>Lysobacteraceae</taxon>
        <taxon>Pseudomarimonas</taxon>
    </lineage>
</organism>
<evidence type="ECO:0000313" key="7">
    <source>
        <dbReference type="Proteomes" id="UP000613768"/>
    </source>
</evidence>
<keyword evidence="4" id="KW-0472">Membrane</keyword>
<name>A0AAW3ZPA4_9GAMM</name>
<dbReference type="Pfam" id="PF06803">
    <property type="entry name" value="DUF1232"/>
    <property type="match status" value="1"/>
</dbReference>
<comment type="subcellular location">
    <subcellularLocation>
        <location evidence="1">Endomembrane system</location>
        <topology evidence="1">Multi-pass membrane protein</topology>
    </subcellularLocation>
</comment>